<dbReference type="Pfam" id="PF06580">
    <property type="entry name" value="His_kinase"/>
    <property type="match status" value="1"/>
</dbReference>
<proteinExistence type="predicted"/>
<dbReference type="InterPro" id="IPR036890">
    <property type="entry name" value="HATPase_C_sf"/>
</dbReference>
<reference evidence="4" key="1">
    <citation type="submission" date="2016-11" db="EMBL/GenBank/DDBJ databases">
        <title>Trade-off between light-utilization and light-protection in marine flavobacteria.</title>
        <authorList>
            <person name="Kumagai Y."/>
            <person name="Yoshizawa S."/>
            <person name="Kogure K."/>
        </authorList>
    </citation>
    <scope>NUCLEOTIDE SEQUENCE [LARGE SCALE GENOMIC DNA]</scope>
    <source>
        <strain evidence="4">SG-18</strain>
    </source>
</reference>
<dbReference type="GO" id="GO:0016020">
    <property type="term" value="C:membrane"/>
    <property type="evidence" value="ECO:0007669"/>
    <property type="project" value="InterPro"/>
</dbReference>
<dbReference type="GO" id="GO:0000155">
    <property type="term" value="F:phosphorelay sensor kinase activity"/>
    <property type="evidence" value="ECO:0007669"/>
    <property type="project" value="InterPro"/>
</dbReference>
<sequence>MLLNRQKRIQYLGFDDLRFMIVGILILSFVTDFLFSNSFLRYPFRWAVLIWSISLFFATMDWIILRLVLIRLRKRFPNMKDDVKRITLFFLSIVVTVLTVDYIGGTTIEALLGENFNYSSNYKVQIPVILISTMTMAIYEAVFYYLRLKKSIVREEESKRAAVQAQLDALRNQSQPHFFFNSLNTLRDIIDHNTKAEAKTFVNKLAEVYRFVLQTGKQNLIPLEDEIEFAKAYVHIQQERFGDNLKLDWGEGKQKGQLVVPTSIQLLIENAIKHNVVSKSKPLVVRVLVEENTLVVENKIQPKSTQISSTKLGLKNLRQRYNLLGDRGVLITDQEGVFRVEVPLLSSTKETP</sequence>
<keyword evidence="3" id="KW-0418">Kinase</keyword>
<accession>A0A2S7T9C6</accession>
<gene>
    <name evidence="3" type="ORF">BST99_10615</name>
</gene>
<feature type="domain" description="Signal transduction histidine kinase internal region" evidence="2">
    <location>
        <begin position="165"/>
        <end position="245"/>
    </location>
</feature>
<dbReference type="AlphaFoldDB" id="A0A2S7T9C6"/>
<dbReference type="Proteomes" id="UP000239366">
    <property type="component" value="Unassembled WGS sequence"/>
</dbReference>
<feature type="transmembrane region" description="Helical" evidence="1">
    <location>
        <begin position="21"/>
        <end position="40"/>
    </location>
</feature>
<comment type="caution">
    <text evidence="3">The sequence shown here is derived from an EMBL/GenBank/DDBJ whole genome shotgun (WGS) entry which is preliminary data.</text>
</comment>
<feature type="transmembrane region" description="Helical" evidence="1">
    <location>
        <begin position="86"/>
        <end position="104"/>
    </location>
</feature>
<feature type="transmembrane region" description="Helical" evidence="1">
    <location>
        <begin position="124"/>
        <end position="146"/>
    </location>
</feature>
<evidence type="ECO:0000256" key="1">
    <source>
        <dbReference type="SAM" id="Phobius"/>
    </source>
</evidence>
<keyword evidence="1" id="KW-0812">Transmembrane</keyword>
<dbReference type="RefSeq" id="WP_105001786.1">
    <property type="nucleotide sequence ID" value="NZ_MQVX01000001.1"/>
</dbReference>
<dbReference type="EMBL" id="MQVX01000001">
    <property type="protein sequence ID" value="PQJ16117.1"/>
    <property type="molecule type" value="Genomic_DNA"/>
</dbReference>
<dbReference type="PANTHER" id="PTHR34220:SF7">
    <property type="entry name" value="SENSOR HISTIDINE KINASE YPDA"/>
    <property type="match status" value="1"/>
</dbReference>
<dbReference type="InterPro" id="IPR050640">
    <property type="entry name" value="Bact_2-comp_sensor_kinase"/>
</dbReference>
<organism evidence="3 4">
    <name type="scientific">Aureicoccus marinus</name>
    <dbReference type="NCBI Taxonomy" id="754435"/>
    <lineage>
        <taxon>Bacteria</taxon>
        <taxon>Pseudomonadati</taxon>
        <taxon>Bacteroidota</taxon>
        <taxon>Flavobacteriia</taxon>
        <taxon>Flavobacteriales</taxon>
        <taxon>Flavobacteriaceae</taxon>
        <taxon>Aureicoccus</taxon>
    </lineage>
</organism>
<dbReference type="InterPro" id="IPR010559">
    <property type="entry name" value="Sig_transdc_His_kin_internal"/>
</dbReference>
<dbReference type="Gene3D" id="3.30.565.10">
    <property type="entry name" value="Histidine kinase-like ATPase, C-terminal domain"/>
    <property type="match status" value="1"/>
</dbReference>
<evidence type="ECO:0000259" key="2">
    <source>
        <dbReference type="Pfam" id="PF06580"/>
    </source>
</evidence>
<evidence type="ECO:0000313" key="4">
    <source>
        <dbReference type="Proteomes" id="UP000239366"/>
    </source>
</evidence>
<evidence type="ECO:0000313" key="3">
    <source>
        <dbReference type="EMBL" id="PQJ16117.1"/>
    </source>
</evidence>
<name>A0A2S7T9C6_9FLAO</name>
<keyword evidence="4" id="KW-1185">Reference proteome</keyword>
<keyword evidence="3" id="KW-0808">Transferase</keyword>
<keyword evidence="1" id="KW-0472">Membrane</keyword>
<dbReference type="PANTHER" id="PTHR34220">
    <property type="entry name" value="SENSOR HISTIDINE KINASE YPDA"/>
    <property type="match status" value="1"/>
</dbReference>
<keyword evidence="1" id="KW-1133">Transmembrane helix</keyword>
<protein>
    <submittedName>
        <fullName evidence="3">Histidine kinase</fullName>
    </submittedName>
</protein>
<feature type="transmembrane region" description="Helical" evidence="1">
    <location>
        <begin position="46"/>
        <end position="65"/>
    </location>
</feature>
<dbReference type="OrthoDB" id="9809908at2"/>